<accession>A0ACC3CD86</accession>
<protein>
    <submittedName>
        <fullName evidence="1">Uncharacterized protein</fullName>
    </submittedName>
</protein>
<keyword evidence="2" id="KW-1185">Reference proteome</keyword>
<name>A0ACC3CD86_PYRYE</name>
<evidence type="ECO:0000313" key="1">
    <source>
        <dbReference type="EMBL" id="KAK1867741.1"/>
    </source>
</evidence>
<sequence length="228" mass="24240">MGDGESLMTYIGRAKTLRAEIAGAGHPVGEDTAVMHALAGLPSAYKTVTTALLAAGVSLQWDQLLRALLPVEMEQKKAAQSDAGEPFSVTLADGRMAEAVGKGLLYLTPQTGVPVDLGEVLYVPGLADNLLSVRAVTRQGDKVNFVGDTCTVHSPTRLVMTGMPSPYNQYEVVVQEAPTAAMAYGQASSEEARLWHRRYCHLCAANIRTFSSLVKGMATLQTTDVACI</sequence>
<comment type="caution">
    <text evidence="1">The sequence shown here is derived from an EMBL/GenBank/DDBJ whole genome shotgun (WGS) entry which is preliminary data.</text>
</comment>
<dbReference type="Proteomes" id="UP000798662">
    <property type="component" value="Chromosome 3"/>
</dbReference>
<reference evidence="1" key="1">
    <citation type="submission" date="2019-11" db="EMBL/GenBank/DDBJ databases">
        <title>Nori genome reveals adaptations in red seaweeds to the harsh intertidal environment.</title>
        <authorList>
            <person name="Wang D."/>
            <person name="Mao Y."/>
        </authorList>
    </citation>
    <scope>NUCLEOTIDE SEQUENCE</scope>
    <source>
        <tissue evidence="1">Gametophyte</tissue>
    </source>
</reference>
<gene>
    <name evidence="1" type="ORF">I4F81_010243</name>
</gene>
<proteinExistence type="predicted"/>
<organism evidence="1 2">
    <name type="scientific">Pyropia yezoensis</name>
    <name type="common">Susabi-nori</name>
    <name type="synonym">Porphyra yezoensis</name>
    <dbReference type="NCBI Taxonomy" id="2788"/>
    <lineage>
        <taxon>Eukaryota</taxon>
        <taxon>Rhodophyta</taxon>
        <taxon>Bangiophyceae</taxon>
        <taxon>Bangiales</taxon>
        <taxon>Bangiaceae</taxon>
        <taxon>Pyropia</taxon>
    </lineage>
</organism>
<evidence type="ECO:0000313" key="2">
    <source>
        <dbReference type="Proteomes" id="UP000798662"/>
    </source>
</evidence>
<dbReference type="EMBL" id="CM020620">
    <property type="protein sequence ID" value="KAK1867741.1"/>
    <property type="molecule type" value="Genomic_DNA"/>
</dbReference>